<dbReference type="GO" id="GO:0005829">
    <property type="term" value="C:cytosol"/>
    <property type="evidence" value="ECO:0007669"/>
    <property type="project" value="TreeGrafter"/>
</dbReference>
<gene>
    <name evidence="4" type="ORF">HH308_03750</name>
</gene>
<evidence type="ECO:0000256" key="1">
    <source>
        <dbReference type="ARBA" id="ARBA00008324"/>
    </source>
</evidence>
<evidence type="ECO:0000313" key="4">
    <source>
        <dbReference type="EMBL" id="NMO00325.1"/>
    </source>
</evidence>
<reference evidence="4 5" key="1">
    <citation type="submission" date="2020-04" db="EMBL/GenBank/DDBJ databases">
        <title>Gordonia sp. nov. TBRC 11910.</title>
        <authorList>
            <person name="Suriyachadkun C."/>
        </authorList>
    </citation>
    <scope>NUCLEOTIDE SEQUENCE [LARGE SCALE GENOMIC DNA]</scope>
    <source>
        <strain evidence="4 5">TBRC 11910</strain>
    </source>
</reference>
<comment type="similarity">
    <text evidence="1">Belongs to the thioesterase PaaI family.</text>
</comment>
<dbReference type="Proteomes" id="UP000550729">
    <property type="component" value="Unassembled WGS sequence"/>
</dbReference>
<dbReference type="InterPro" id="IPR029069">
    <property type="entry name" value="HotDog_dom_sf"/>
</dbReference>
<dbReference type="EMBL" id="JABBNB010000003">
    <property type="protein sequence ID" value="NMO00325.1"/>
    <property type="molecule type" value="Genomic_DNA"/>
</dbReference>
<dbReference type="InterPro" id="IPR003736">
    <property type="entry name" value="PAAI_dom"/>
</dbReference>
<evidence type="ECO:0000259" key="3">
    <source>
        <dbReference type="Pfam" id="PF03061"/>
    </source>
</evidence>
<dbReference type="PANTHER" id="PTHR43240:SF5">
    <property type="entry name" value="1,4-DIHYDROXY-2-NAPHTHOYL-COA THIOESTERASE 1"/>
    <property type="match status" value="1"/>
</dbReference>
<protein>
    <submittedName>
        <fullName evidence="4">PaaI family thioesterase</fullName>
    </submittedName>
</protein>
<keyword evidence="2" id="KW-0378">Hydrolase</keyword>
<keyword evidence="5" id="KW-1185">Reference proteome</keyword>
<name>A0A848KTX2_9ACTN</name>
<dbReference type="RefSeq" id="WP_170192833.1">
    <property type="nucleotide sequence ID" value="NZ_JABBNB010000003.1"/>
</dbReference>
<accession>A0A848KTX2</accession>
<dbReference type="AlphaFoldDB" id="A0A848KTX2"/>
<dbReference type="InterPro" id="IPR006683">
    <property type="entry name" value="Thioestr_dom"/>
</dbReference>
<evidence type="ECO:0000313" key="5">
    <source>
        <dbReference type="Proteomes" id="UP000550729"/>
    </source>
</evidence>
<dbReference type="SUPFAM" id="SSF54637">
    <property type="entry name" value="Thioesterase/thiol ester dehydrase-isomerase"/>
    <property type="match status" value="1"/>
</dbReference>
<evidence type="ECO:0000256" key="2">
    <source>
        <dbReference type="ARBA" id="ARBA00022801"/>
    </source>
</evidence>
<organism evidence="4 5">
    <name type="scientific">Gordonia asplenii</name>
    <dbReference type="NCBI Taxonomy" id="2725283"/>
    <lineage>
        <taxon>Bacteria</taxon>
        <taxon>Bacillati</taxon>
        <taxon>Actinomycetota</taxon>
        <taxon>Actinomycetes</taxon>
        <taxon>Mycobacteriales</taxon>
        <taxon>Gordoniaceae</taxon>
        <taxon>Gordonia</taxon>
    </lineage>
</organism>
<dbReference type="Pfam" id="PF03061">
    <property type="entry name" value="4HBT"/>
    <property type="match status" value="1"/>
</dbReference>
<dbReference type="NCBIfam" id="TIGR00369">
    <property type="entry name" value="unchar_dom_1"/>
    <property type="match status" value="1"/>
</dbReference>
<feature type="domain" description="Thioesterase" evidence="3">
    <location>
        <begin position="51"/>
        <end position="130"/>
    </location>
</feature>
<dbReference type="GO" id="GO:0061522">
    <property type="term" value="F:1,4-dihydroxy-2-naphthoyl-CoA thioesterase activity"/>
    <property type="evidence" value="ECO:0007669"/>
    <property type="project" value="TreeGrafter"/>
</dbReference>
<dbReference type="CDD" id="cd03443">
    <property type="entry name" value="PaaI_thioesterase"/>
    <property type="match status" value="1"/>
</dbReference>
<dbReference type="Gene3D" id="3.10.129.10">
    <property type="entry name" value="Hotdog Thioesterase"/>
    <property type="match status" value="1"/>
</dbReference>
<proteinExistence type="inferred from homology"/>
<dbReference type="PANTHER" id="PTHR43240">
    <property type="entry name" value="1,4-DIHYDROXY-2-NAPHTHOYL-COA THIOESTERASE 1"/>
    <property type="match status" value="1"/>
</dbReference>
<sequence length="141" mass="14872">MSADIPTGQALSVADLKAVGFDETLGLEMRSATPDEIVATMEIGAKHHQPYGIVHGGVYCAIAESVASTSGVVWLMHTGLGTGAVGVNNNTDFLKSVPSGTITATSKPVHRGKRQQLWQVDMTDDQGQLLATSRVRLQNLA</sequence>
<comment type="caution">
    <text evidence="4">The sequence shown here is derived from an EMBL/GenBank/DDBJ whole genome shotgun (WGS) entry which is preliminary data.</text>
</comment>